<dbReference type="GO" id="GO:0042026">
    <property type="term" value="P:protein refolding"/>
    <property type="evidence" value="ECO:0007669"/>
    <property type="project" value="TreeGrafter"/>
</dbReference>
<keyword evidence="6" id="KW-0597">Phosphoprotein</keyword>
<evidence type="ECO:0000256" key="4">
    <source>
        <dbReference type="ARBA" id="ARBA00022490"/>
    </source>
</evidence>
<evidence type="ECO:0000256" key="14">
    <source>
        <dbReference type="RuleBase" id="RU003616"/>
    </source>
</evidence>
<evidence type="ECO:0000256" key="11">
    <source>
        <dbReference type="ARBA" id="ARBA00066131"/>
    </source>
</evidence>
<dbReference type="GO" id="GO:0009408">
    <property type="term" value="P:response to heat"/>
    <property type="evidence" value="ECO:0007669"/>
    <property type="project" value="TreeGrafter"/>
</dbReference>
<evidence type="ECO:0000256" key="9">
    <source>
        <dbReference type="ARBA" id="ARBA00023242"/>
    </source>
</evidence>
<dbReference type="STRING" id="10036.ENSMAUP00000024289"/>
<dbReference type="InterPro" id="IPR003090">
    <property type="entry name" value="Alpha-crystallin_N"/>
</dbReference>
<dbReference type="eggNOG" id="KOG3591">
    <property type="taxonomic scope" value="Eukaryota"/>
</dbReference>
<evidence type="ECO:0000313" key="16">
    <source>
        <dbReference type="Proteomes" id="UP000886700"/>
    </source>
</evidence>
<keyword evidence="4" id="KW-0963">Cytoplasm</keyword>
<dbReference type="PRINTS" id="PR00299">
    <property type="entry name" value="ACRYSTALLIN"/>
</dbReference>
<evidence type="ECO:0000259" key="15">
    <source>
        <dbReference type="PROSITE" id="PS01031"/>
    </source>
</evidence>
<dbReference type="PROSITE" id="PS01031">
    <property type="entry name" value="SHSP"/>
    <property type="match status" value="1"/>
</dbReference>
<comment type="subcellular location">
    <subcellularLocation>
        <location evidence="2">Cytoplasm</location>
    </subcellularLocation>
    <subcellularLocation>
        <location evidence="1">Nucleus</location>
    </subcellularLocation>
    <subcellularLocation>
        <location evidence="3">Secreted</location>
    </subcellularLocation>
</comment>
<comment type="similarity">
    <text evidence="13 14">Belongs to the small heat shock protein (HSP20) family.</text>
</comment>
<evidence type="ECO:0000256" key="10">
    <source>
        <dbReference type="ARBA" id="ARBA00055793"/>
    </source>
</evidence>
<dbReference type="GO" id="GO:0051087">
    <property type="term" value="F:protein-folding chaperone binding"/>
    <property type="evidence" value="ECO:0007669"/>
    <property type="project" value="Ensembl"/>
</dbReference>
<name>A0A1U7R8L5_MESAU</name>
<keyword evidence="7 17" id="KW-0346">Stress response</keyword>
<dbReference type="SUPFAM" id="SSF49764">
    <property type="entry name" value="HSP20-like chaperones"/>
    <property type="match status" value="1"/>
</dbReference>
<dbReference type="GO" id="GO:0005739">
    <property type="term" value="C:mitochondrion"/>
    <property type="evidence" value="ECO:0007669"/>
    <property type="project" value="Ensembl"/>
</dbReference>
<evidence type="ECO:0000256" key="1">
    <source>
        <dbReference type="ARBA" id="ARBA00004123"/>
    </source>
</evidence>
<dbReference type="CTD" id="126393"/>
<organism evidence="16 17">
    <name type="scientific">Mesocricetus auratus</name>
    <name type="common">Golden hamster</name>
    <dbReference type="NCBI Taxonomy" id="10036"/>
    <lineage>
        <taxon>Eukaryota</taxon>
        <taxon>Metazoa</taxon>
        <taxon>Chordata</taxon>
        <taxon>Craniata</taxon>
        <taxon>Vertebrata</taxon>
        <taxon>Euteleostomi</taxon>
        <taxon>Mammalia</taxon>
        <taxon>Eutheria</taxon>
        <taxon>Euarchontoglires</taxon>
        <taxon>Glires</taxon>
        <taxon>Rodentia</taxon>
        <taxon>Myomorpha</taxon>
        <taxon>Muroidea</taxon>
        <taxon>Cricetidae</taxon>
        <taxon>Cricetinae</taxon>
        <taxon>Mesocricetus</taxon>
    </lineage>
</organism>
<proteinExistence type="inferred from homology"/>
<dbReference type="OrthoDB" id="1431247at2759"/>
<dbReference type="GO" id="GO:0045766">
    <property type="term" value="P:positive regulation of angiogenesis"/>
    <property type="evidence" value="ECO:0007669"/>
    <property type="project" value="Ensembl"/>
</dbReference>
<evidence type="ECO:0000313" key="17">
    <source>
        <dbReference type="RefSeq" id="XP_005081867.1"/>
    </source>
</evidence>
<dbReference type="KEGG" id="maua:101838256"/>
<dbReference type="PANTHER" id="PTHR45640:SF36">
    <property type="entry name" value="HEAT SHOCK PROTEIN BETA-6"/>
    <property type="match status" value="1"/>
</dbReference>
<feature type="domain" description="SHSP" evidence="15">
    <location>
        <begin position="56"/>
        <end position="162"/>
    </location>
</feature>
<evidence type="ECO:0000256" key="5">
    <source>
        <dbReference type="ARBA" id="ARBA00022525"/>
    </source>
</evidence>
<dbReference type="Pfam" id="PF00011">
    <property type="entry name" value="HSP20"/>
    <property type="match status" value="1"/>
</dbReference>
<keyword evidence="16" id="KW-1185">Reference proteome</keyword>
<dbReference type="GeneID" id="101838256"/>
<dbReference type="PANTHER" id="PTHR45640">
    <property type="entry name" value="HEAT SHOCK PROTEIN HSP-12.2-RELATED"/>
    <property type="match status" value="1"/>
</dbReference>
<reference evidence="17" key="1">
    <citation type="submission" date="2025-08" db="UniProtKB">
        <authorList>
            <consortium name="RefSeq"/>
        </authorList>
    </citation>
    <scope>IDENTIFICATION</scope>
    <source>
        <tissue evidence="17">Liver</tissue>
    </source>
</reference>
<dbReference type="InterPro" id="IPR002068">
    <property type="entry name" value="A-crystallin/Hsp20_dom"/>
</dbReference>
<dbReference type="Proteomes" id="UP000886700">
    <property type="component" value="Unplaced"/>
</dbReference>
<evidence type="ECO:0000256" key="3">
    <source>
        <dbReference type="ARBA" id="ARBA00004613"/>
    </source>
</evidence>
<dbReference type="GO" id="GO:0005829">
    <property type="term" value="C:cytosol"/>
    <property type="evidence" value="ECO:0007669"/>
    <property type="project" value="Ensembl"/>
</dbReference>
<gene>
    <name evidence="17" type="primary">Hspb6</name>
</gene>
<evidence type="ECO:0000256" key="6">
    <source>
        <dbReference type="ARBA" id="ARBA00022553"/>
    </source>
</evidence>
<dbReference type="RefSeq" id="XP_005081867.1">
    <property type="nucleotide sequence ID" value="XM_005081810.4"/>
</dbReference>
<protein>
    <recommendedName>
        <fullName evidence="12">Heat shock protein beta-6</fullName>
    </recommendedName>
</protein>
<evidence type="ECO:0000256" key="7">
    <source>
        <dbReference type="ARBA" id="ARBA00023016"/>
    </source>
</evidence>
<evidence type="ECO:0000256" key="13">
    <source>
        <dbReference type="PROSITE-ProRule" id="PRU00285"/>
    </source>
</evidence>
<sequence length="162" mass="17317">MEIPVPVQPSWLRRASAPVPGFAAPGRLFDQRFGEGLLEAELASLCPATIAPYYLRAPSVALPTAQVPADPGHFSVLLDVKHFAPEEISVKVVGGHVEVHARHEERPDEHGFIAREFHRRYLLPPGVDPAAVTSALSPEGVLSIQATPVSPQAPLPPPPAAK</sequence>
<dbReference type="GO" id="GO:0044183">
    <property type="term" value="F:protein folding chaperone"/>
    <property type="evidence" value="ECO:0007669"/>
    <property type="project" value="Ensembl"/>
</dbReference>
<dbReference type="InterPro" id="IPR008978">
    <property type="entry name" value="HSP20-like_chaperone"/>
</dbReference>
<keyword evidence="5" id="KW-0964">Secreted</keyword>
<dbReference type="GO" id="GO:0051082">
    <property type="term" value="F:unfolded protein binding"/>
    <property type="evidence" value="ECO:0007669"/>
    <property type="project" value="Ensembl"/>
</dbReference>
<dbReference type="Pfam" id="PF00525">
    <property type="entry name" value="Crystallin"/>
    <property type="match status" value="1"/>
</dbReference>
<accession>A0A1U7R8L5</accession>
<dbReference type="AlphaFoldDB" id="A0A1U7R8L5"/>
<evidence type="ECO:0000256" key="12">
    <source>
        <dbReference type="ARBA" id="ARBA00073531"/>
    </source>
</evidence>
<comment type="subunit">
    <text evidence="11">Homodimer. Small heat shock proteins form high molecular mass oligomers containing variable number of monomers; these oligomers display a very flexible quaternary structure easily exchanging their subunits. Heterooligomer with HSPB1; formed through oligomerization of HSPB1:HSBP6 dimers; subunit exchange leads to formation of at least two different heterooligomeric complexes, differing in variable quantities of HSPB1 and HSPB6 homodimers in addition to HSPB1:HSPB6 heterodimers. Heterooligomer with CRYAB; large heterooligomers consist of CRYAB homodimers and HSPB5:HSPB6 heterodimers but lacking HSPB6 homodimers. Interacts with BAG3. Interacts (phosphorylated) with YWHAZ. Interacts with PDE4A and PDE4D; required for maintenance of the non-phosphorylated state of HSPB6 under basal conditions. Interacts with KDR. Interacts with PRKD1.</text>
</comment>
<comment type="function">
    <text evidence="10">Small heat shock protein which functions as a molecular chaperone probably maintaining denatured proteins in a folding-competent state. Seems to have versatile functions in various biological processes. Plays a role in regulating muscle function such as smooth muscle vasorelaxation and cardiac myocyte contractility. May regulate myocardial angiogenesis implicating KDR. Overexpression mediates cardioprotection and angiogenesis after induced damage. Stabilizes monomeric YWHAZ thereby supporting YWHAZ chaperone-like activity.</text>
</comment>
<dbReference type="GO" id="GO:0005212">
    <property type="term" value="F:structural constituent of eye lens"/>
    <property type="evidence" value="ECO:0007669"/>
    <property type="project" value="InterPro"/>
</dbReference>
<dbReference type="FunFam" id="2.60.40.790:FF:000029">
    <property type="entry name" value="Putative heat shock protein beta-6"/>
    <property type="match status" value="1"/>
</dbReference>
<dbReference type="GO" id="GO:0043066">
    <property type="term" value="P:negative regulation of apoptotic process"/>
    <property type="evidence" value="ECO:0007669"/>
    <property type="project" value="TreeGrafter"/>
</dbReference>
<evidence type="ECO:0000256" key="8">
    <source>
        <dbReference type="ARBA" id="ARBA00023186"/>
    </source>
</evidence>
<dbReference type="GO" id="GO:0005576">
    <property type="term" value="C:extracellular region"/>
    <property type="evidence" value="ECO:0007669"/>
    <property type="project" value="UniProtKB-SubCell"/>
</dbReference>
<dbReference type="Gene3D" id="2.60.40.790">
    <property type="match status" value="1"/>
</dbReference>
<evidence type="ECO:0000256" key="2">
    <source>
        <dbReference type="ARBA" id="ARBA00004496"/>
    </source>
</evidence>
<keyword evidence="8" id="KW-0143">Chaperone</keyword>
<dbReference type="InterPro" id="IPR001436">
    <property type="entry name" value="Alpha-crystallin/sHSP_animal"/>
</dbReference>
<keyword evidence="9" id="KW-0539">Nucleus</keyword>
<dbReference type="GO" id="GO:0016607">
    <property type="term" value="C:nuclear speck"/>
    <property type="evidence" value="ECO:0007669"/>
    <property type="project" value="Ensembl"/>
</dbReference>